<dbReference type="EMBL" id="ABVL01000038">
    <property type="protein sequence ID" value="EDY16187.1"/>
    <property type="molecule type" value="Genomic_DNA"/>
</dbReference>
<dbReference type="eggNOG" id="COG1082">
    <property type="taxonomic scope" value="Bacteria"/>
</dbReference>
<dbReference type="STRING" id="497964.CfE428DRAFT_6291"/>
<gene>
    <name evidence="2" type="ORF">CfE428DRAFT_6291</name>
</gene>
<organism evidence="2 3">
    <name type="scientific">Chthoniobacter flavus Ellin428</name>
    <dbReference type="NCBI Taxonomy" id="497964"/>
    <lineage>
        <taxon>Bacteria</taxon>
        <taxon>Pseudomonadati</taxon>
        <taxon>Verrucomicrobiota</taxon>
        <taxon>Spartobacteria</taxon>
        <taxon>Chthoniobacterales</taxon>
        <taxon>Chthoniobacteraceae</taxon>
        <taxon>Chthoniobacter</taxon>
    </lineage>
</organism>
<keyword evidence="2" id="KW-0413">Isomerase</keyword>
<feature type="domain" description="Xylose isomerase-like TIM barrel" evidence="1">
    <location>
        <begin position="23"/>
        <end position="285"/>
    </location>
</feature>
<protein>
    <submittedName>
        <fullName evidence="2">Xylose isomerase domain protein TIM barrel</fullName>
    </submittedName>
</protein>
<dbReference type="RefSeq" id="WP_006983609.1">
    <property type="nucleotide sequence ID" value="NZ_ABVL01000038.1"/>
</dbReference>
<dbReference type="InParanoid" id="B4DBK0"/>
<dbReference type="InterPro" id="IPR036237">
    <property type="entry name" value="Xyl_isomerase-like_sf"/>
</dbReference>
<dbReference type="AlphaFoldDB" id="B4DBK0"/>
<dbReference type="Pfam" id="PF01261">
    <property type="entry name" value="AP_endonuc_2"/>
    <property type="match status" value="1"/>
</dbReference>
<evidence type="ECO:0000259" key="1">
    <source>
        <dbReference type="Pfam" id="PF01261"/>
    </source>
</evidence>
<name>B4DBK0_9BACT</name>
<dbReference type="Gene3D" id="3.20.20.150">
    <property type="entry name" value="Divalent-metal-dependent TIM barrel enzymes"/>
    <property type="match status" value="1"/>
</dbReference>
<sequence>MSCYHPSIEGAQHGAKPLADFLAYAKRSGATGAQPSNYMLHGGKLFKSAKEIKAAFADAELTIDGVSGHCPIWVHTTAWTESPTIRPFIPADIAKKSPAEIEKWAENYSLKLLDLIADLGLKVMPMFWGTAYGWEIATGYPWGFWAGPGYDLIKEGNDRFVKKTKKIRDHARKLGIKLCHEIHPGTAASTADDFLNLVKITGNDETMAVNADPSHCWEGESWETRFLKVGQYIYAAHVKNFTIRAGFPLRTMEPNWPGRAMQFTDLPSGDLNMSRYVELLLMVGFPNRYCQLHGTKTAPLVVEAESAHRDLDSTSANGIAYVRDHLLIKPAAGSFEDGMGA</sequence>
<dbReference type="InterPro" id="IPR013022">
    <property type="entry name" value="Xyl_isomerase-like_TIM-brl"/>
</dbReference>
<dbReference type="SUPFAM" id="SSF51658">
    <property type="entry name" value="Xylose isomerase-like"/>
    <property type="match status" value="1"/>
</dbReference>
<accession>B4DBK0</accession>
<comment type="caution">
    <text evidence="2">The sequence shown here is derived from an EMBL/GenBank/DDBJ whole genome shotgun (WGS) entry which is preliminary data.</text>
</comment>
<dbReference type="Proteomes" id="UP000005824">
    <property type="component" value="Unassembled WGS sequence"/>
</dbReference>
<evidence type="ECO:0000313" key="3">
    <source>
        <dbReference type="Proteomes" id="UP000005824"/>
    </source>
</evidence>
<keyword evidence="3" id="KW-1185">Reference proteome</keyword>
<proteinExistence type="predicted"/>
<evidence type="ECO:0000313" key="2">
    <source>
        <dbReference type="EMBL" id="EDY16187.1"/>
    </source>
</evidence>
<reference evidence="2 3" key="1">
    <citation type="journal article" date="2011" name="J. Bacteriol.">
        <title>Genome sequence of Chthoniobacter flavus Ellin428, an aerobic heterotrophic soil bacterium.</title>
        <authorList>
            <person name="Kant R."/>
            <person name="van Passel M.W."/>
            <person name="Palva A."/>
            <person name="Lucas S."/>
            <person name="Lapidus A."/>
            <person name="Glavina Del Rio T."/>
            <person name="Dalin E."/>
            <person name="Tice H."/>
            <person name="Bruce D."/>
            <person name="Goodwin L."/>
            <person name="Pitluck S."/>
            <person name="Larimer F.W."/>
            <person name="Land M.L."/>
            <person name="Hauser L."/>
            <person name="Sangwan P."/>
            <person name="de Vos W.M."/>
            <person name="Janssen P.H."/>
            <person name="Smidt H."/>
        </authorList>
    </citation>
    <scope>NUCLEOTIDE SEQUENCE [LARGE SCALE GENOMIC DNA]</scope>
    <source>
        <strain evidence="2 3">Ellin428</strain>
    </source>
</reference>
<dbReference type="GO" id="GO:0016853">
    <property type="term" value="F:isomerase activity"/>
    <property type="evidence" value="ECO:0007669"/>
    <property type="project" value="UniProtKB-KW"/>
</dbReference>